<proteinExistence type="predicted"/>
<evidence type="ECO:0000313" key="1">
    <source>
        <dbReference type="EMBL" id="KAJ9127983.1"/>
    </source>
</evidence>
<gene>
    <name evidence="1" type="ORF">QFC24_000269</name>
</gene>
<name>A0ACC2XWF2_9TREE</name>
<dbReference type="Proteomes" id="UP001234202">
    <property type="component" value="Unassembled WGS sequence"/>
</dbReference>
<organism evidence="1 2">
    <name type="scientific">Naganishia onofrii</name>
    <dbReference type="NCBI Taxonomy" id="1851511"/>
    <lineage>
        <taxon>Eukaryota</taxon>
        <taxon>Fungi</taxon>
        <taxon>Dikarya</taxon>
        <taxon>Basidiomycota</taxon>
        <taxon>Agaricomycotina</taxon>
        <taxon>Tremellomycetes</taxon>
        <taxon>Filobasidiales</taxon>
        <taxon>Filobasidiaceae</taxon>
        <taxon>Naganishia</taxon>
    </lineage>
</organism>
<sequence>MAEELDIIIIDDSDDESVVNPSSTKAKRHHRDSSPVEEVQPFGGRQSQAISIDDLDSEVGHDAIDVLFGDAQAAGIEVAAAEGLVTVTSTTLINADQADQALPLLINVLPDLDPEYGLLLLQEKVLADGKSHTIEHCLQTALEVLFADATYPKAKKSSKRKRLDESDDEDDERSSGPSSTIPSNAGPVFQPGKSAYKSKAFLAEKRKGAAYRDKALVDLDNLFPLMLTTQNLSLCPWYTIPISIRCIFSANLKQFVPTYFALKAETLLPDDEKPYVPMKQERPQKPLHVHKGTASKKGKGKAKGKQSASGDGATDFMVQCAEGHNFCRDCIRKMTEVAVGDQTANVVCPHTDGCEAKFYDRDLRKAMPVKLYNTFAGIIQRKELEEAGIEGLESCPYCNFALIIENPDERLFACQSDDCGAVSCRKCRKHEHLPKTCEEAAKDNVLNHRHAVEEAMSAALIRKCPKCDQACVKGDGCNKMRCHTCHTLFCNVCRATITGYEHFDQTPANYAQPKDPKKCRLWDPKDQDLYRDEVAAARENARREIIRNENGDIQEDDVEVALPEVNLVPHRGAHLPFEMFGGGMGQRLDAAFANGRANAPVGVPHGPAPFPDVGGLMRRAGHDPPNVAFGALINPEEVHRGNAQLREALGRLRALQAQAPPGLPAPAAGVQDPAGKRYHFKYTVLWLTFSHLAPLGGLDARAVAARALQRDRLVAELARLRRARHQGEANNAAALGRNEAAVRMAERLRDPRIPLPVVPSGRDEHPVPTGSAGEPVVCAKRRQPVPLLPLAGDIMEAPLDAAARNDNDNALVGVQANAPLLRIAHLPRRQPNANGNVRFVAPAQVPARQDDEERPRRAAGIARIEGLVENLNRPHNAQGPRAAGRVRFEEAAENRLPAPIGLPAELPRPIPGRAAVSREEVREMLRNRIAARNDGNLRAAIGDAEVPALFAGLDHEAMAIVQRIVADYRARGGQGAGIQENINTLAGAERRLRRVLLDIHRDFQEIPWADLVDVARDRGGPMLQQVEEGELAPARRISPRHSAGLAVDPLSVLLVLHQRHSGWVERYYDSLVNGRITRDSHDAFNRHAASIVEGLRDGTIQPPVVQPAGRPSADTLRQLHACWHMGAHNLVTLLERVMQNAGVNFPANRCLPEAAASFANLMINNCPERILLAHCQSLLRGRLAVLPVILLQRRQAVNIAAGEPNQGRVVNDDGRANLRLVVPVPGAEAHVEVNRVPDDLIPDDPPPPYEAVGAGQHFRMPPGVARGMQLPRLLRQIGRN</sequence>
<accession>A0ACC2XWF2</accession>
<comment type="caution">
    <text evidence="1">The sequence shown here is derived from an EMBL/GenBank/DDBJ whole genome shotgun (WGS) entry which is preliminary data.</text>
</comment>
<keyword evidence="2" id="KW-1185">Reference proteome</keyword>
<evidence type="ECO:0000313" key="2">
    <source>
        <dbReference type="Proteomes" id="UP001234202"/>
    </source>
</evidence>
<protein>
    <submittedName>
        <fullName evidence="1">Uncharacterized protein</fullName>
    </submittedName>
</protein>
<reference evidence="1" key="1">
    <citation type="submission" date="2023-04" db="EMBL/GenBank/DDBJ databases">
        <title>Draft Genome sequencing of Naganishia species isolated from polar environments using Oxford Nanopore Technology.</title>
        <authorList>
            <person name="Leo P."/>
            <person name="Venkateswaran K."/>
        </authorList>
    </citation>
    <scope>NUCLEOTIDE SEQUENCE</scope>
    <source>
        <strain evidence="1">DBVPG 5303</strain>
    </source>
</reference>
<dbReference type="EMBL" id="JASBWV010000001">
    <property type="protein sequence ID" value="KAJ9127983.1"/>
    <property type="molecule type" value="Genomic_DNA"/>
</dbReference>